<keyword evidence="2" id="KW-0997">Cell inner membrane</keyword>
<evidence type="ECO:0000259" key="8">
    <source>
        <dbReference type="PROSITE" id="PS50111"/>
    </source>
</evidence>
<keyword evidence="12" id="KW-1185">Reference proteome</keyword>
<keyword evidence="3 5" id="KW-0807">Transducer</keyword>
<protein>
    <submittedName>
        <fullName evidence="11">Methyl-accepting chemotaxis protein</fullName>
    </submittedName>
</protein>
<dbReference type="CDD" id="cd06225">
    <property type="entry name" value="HAMP"/>
    <property type="match status" value="1"/>
</dbReference>
<comment type="caution">
    <text evidence="11">The sequence shown here is derived from an EMBL/GenBank/DDBJ whole genome shotgun (WGS) entry which is preliminary data.</text>
</comment>
<keyword evidence="7" id="KW-1133">Transmembrane helix</keyword>
<comment type="similarity">
    <text evidence="4">Belongs to the methyl-accepting chemotaxis (MCP) protein family.</text>
</comment>
<evidence type="ECO:0000256" key="3">
    <source>
        <dbReference type="ARBA" id="ARBA00023224"/>
    </source>
</evidence>
<evidence type="ECO:0000259" key="10">
    <source>
        <dbReference type="PROSITE" id="PS50885"/>
    </source>
</evidence>
<dbReference type="SUPFAM" id="SSF58104">
    <property type="entry name" value="Methyl-accepting chemotaxis protein (MCP) signaling domain"/>
    <property type="match status" value="1"/>
</dbReference>
<sequence>MRKRLSSKLALMFLAGALTMCVAIVTVISTVSRDVANGQADNALESATKAKAKVLDLALYQVTYGASFFVSREEAKDSLMKIMVGWKNLKEGQTDTLRKIFVADNPHPAQDRHLLVEPAESNYYVNNHKVVQPIYKEMIDQGLFSDAALANPEGFIAYTYKKGPEFAHHVDAPEIQGHPTQIAFGKLFEASRNETLAAGQIYSSGFVVDSEGKVSLALAAPVFYLDRFFGAIALSADMERLAAMLNEPTGLGESEQIFLVDAAGELVHLDASGRANAVHKLEDIAAGNRLIALDGNDFRYAEARNTFENTPYGVVDAIRQTELSAAANRITYGAIVSGFLCLIPIVGLIWWITRRMFAPMERLSDAARKIADGDLEVTVEATDRQDEIGRMARCIEVFQENSVERERLAAERRVGHVAREKREQQIDTLIAAFRAESQAVLELVETNIARVEEVSSALNERSSSASEQGQTAVTTSESASSNVQAVASATEELNASISEISRQVETTASIVAQTTTAAQSSNSKISGLAEAANKIGDVVSLISEIAEQTNLLALNATIEAARAGDAGKGFAVVASEVKSLAGQTAKATEEISAQIAAIQASTTEAVDEIARVSQSVEEVNSYTTNIAGAVQQQGAATDEISRNVAEAADGTRSVAATVASLNEGVAENSAAVGDMLTATIEMKQQAERLRGSVEKFLAEVAAA</sequence>
<dbReference type="RefSeq" id="WP_265966284.1">
    <property type="nucleotide sequence ID" value="NZ_JAPEVI010000003.1"/>
</dbReference>
<evidence type="ECO:0000256" key="1">
    <source>
        <dbReference type="ARBA" id="ARBA00004429"/>
    </source>
</evidence>
<feature type="region of interest" description="Disordered" evidence="6">
    <location>
        <begin position="459"/>
        <end position="480"/>
    </location>
</feature>
<dbReference type="SMART" id="SM00304">
    <property type="entry name" value="HAMP"/>
    <property type="match status" value="1"/>
</dbReference>
<dbReference type="PROSITE" id="PS50192">
    <property type="entry name" value="T_SNARE"/>
    <property type="match status" value="1"/>
</dbReference>
<reference evidence="11 12" key="1">
    <citation type="journal article" date="2016" name="Int. J. Syst. Evol. Microbiol.">
        <title>Labrenzia salina sp. nov., isolated from the rhizosphere of the halophyte Arthrocnemum macrostachyum.</title>
        <authorList>
            <person name="Camacho M."/>
            <person name="Redondo-Gomez S."/>
            <person name="Rodriguez-Llorente I."/>
            <person name="Rohde M."/>
            <person name="Sproer C."/>
            <person name="Schumann P."/>
            <person name="Klenk H.P."/>
            <person name="Montero-Calasanz M.D.C."/>
        </authorList>
    </citation>
    <scope>NUCLEOTIDE SEQUENCE [LARGE SCALE GENOMIC DNA]</scope>
    <source>
        <strain evidence="11 12">DSM 29163</strain>
    </source>
</reference>
<dbReference type="EMBL" id="JAPEVI010000003">
    <property type="protein sequence ID" value="MCX2725395.1"/>
    <property type="molecule type" value="Genomic_DNA"/>
</dbReference>
<dbReference type="Gene3D" id="1.10.287.950">
    <property type="entry name" value="Methyl-accepting chemotaxis protein"/>
    <property type="match status" value="1"/>
</dbReference>
<accession>A0ABT3R8F7</accession>
<keyword evidence="7" id="KW-0812">Transmembrane</keyword>
<dbReference type="SMART" id="SM00283">
    <property type="entry name" value="MA"/>
    <property type="match status" value="1"/>
</dbReference>
<dbReference type="PRINTS" id="PR00260">
    <property type="entry name" value="CHEMTRNSDUCR"/>
</dbReference>
<evidence type="ECO:0000256" key="2">
    <source>
        <dbReference type="ARBA" id="ARBA00022519"/>
    </source>
</evidence>
<dbReference type="PANTHER" id="PTHR32089">
    <property type="entry name" value="METHYL-ACCEPTING CHEMOTAXIS PROTEIN MCPB"/>
    <property type="match status" value="1"/>
</dbReference>
<evidence type="ECO:0000256" key="6">
    <source>
        <dbReference type="SAM" id="MobiDB-lite"/>
    </source>
</evidence>
<dbReference type="Pfam" id="PF00672">
    <property type="entry name" value="HAMP"/>
    <property type="match status" value="1"/>
</dbReference>
<keyword evidence="7" id="KW-0472">Membrane</keyword>
<name>A0ABT3R8F7_9HYPH</name>
<feature type="domain" description="Methyl-accepting transducer" evidence="8">
    <location>
        <begin position="422"/>
        <end position="683"/>
    </location>
</feature>
<feature type="domain" description="T-SNARE coiled-coil homology" evidence="9">
    <location>
        <begin position="599"/>
        <end position="661"/>
    </location>
</feature>
<dbReference type="InterPro" id="IPR000727">
    <property type="entry name" value="T_SNARE_dom"/>
</dbReference>
<evidence type="ECO:0000256" key="4">
    <source>
        <dbReference type="ARBA" id="ARBA00029447"/>
    </source>
</evidence>
<dbReference type="Proteomes" id="UP001300261">
    <property type="component" value="Unassembled WGS sequence"/>
</dbReference>
<proteinExistence type="inferred from homology"/>
<dbReference type="PANTHER" id="PTHR32089:SF112">
    <property type="entry name" value="LYSOZYME-LIKE PROTEIN-RELATED"/>
    <property type="match status" value="1"/>
</dbReference>
<dbReference type="InterPro" id="IPR003660">
    <property type="entry name" value="HAMP_dom"/>
</dbReference>
<evidence type="ECO:0000256" key="5">
    <source>
        <dbReference type="PROSITE-ProRule" id="PRU00284"/>
    </source>
</evidence>
<evidence type="ECO:0000313" key="11">
    <source>
        <dbReference type="EMBL" id="MCX2725395.1"/>
    </source>
</evidence>
<evidence type="ECO:0000256" key="7">
    <source>
        <dbReference type="SAM" id="Phobius"/>
    </source>
</evidence>
<dbReference type="PROSITE" id="PS50885">
    <property type="entry name" value="HAMP"/>
    <property type="match status" value="1"/>
</dbReference>
<evidence type="ECO:0000313" key="12">
    <source>
        <dbReference type="Proteomes" id="UP001300261"/>
    </source>
</evidence>
<comment type="subcellular location">
    <subcellularLocation>
        <location evidence="1">Cell inner membrane</location>
        <topology evidence="1">Multi-pass membrane protein</topology>
    </subcellularLocation>
</comment>
<dbReference type="Gene3D" id="6.10.340.10">
    <property type="match status" value="1"/>
</dbReference>
<feature type="domain" description="HAMP" evidence="10">
    <location>
        <begin position="354"/>
        <end position="407"/>
    </location>
</feature>
<evidence type="ECO:0000259" key="9">
    <source>
        <dbReference type="PROSITE" id="PS50192"/>
    </source>
</evidence>
<dbReference type="InterPro" id="IPR004090">
    <property type="entry name" value="Chemotax_Me-accpt_rcpt"/>
</dbReference>
<organism evidence="11 12">
    <name type="scientific">Roseibium salinum</name>
    <dbReference type="NCBI Taxonomy" id="1604349"/>
    <lineage>
        <taxon>Bacteria</taxon>
        <taxon>Pseudomonadati</taxon>
        <taxon>Pseudomonadota</taxon>
        <taxon>Alphaproteobacteria</taxon>
        <taxon>Hyphomicrobiales</taxon>
        <taxon>Stappiaceae</taxon>
        <taxon>Roseibium</taxon>
    </lineage>
</organism>
<keyword evidence="2" id="KW-1003">Cell membrane</keyword>
<gene>
    <name evidence="11" type="ORF">ON753_24070</name>
</gene>
<dbReference type="PROSITE" id="PS50111">
    <property type="entry name" value="CHEMOTAXIS_TRANSDUC_2"/>
    <property type="match status" value="1"/>
</dbReference>
<feature type="transmembrane region" description="Helical" evidence="7">
    <location>
        <begin position="330"/>
        <end position="352"/>
    </location>
</feature>
<dbReference type="InterPro" id="IPR004089">
    <property type="entry name" value="MCPsignal_dom"/>
</dbReference>
<dbReference type="Pfam" id="PF00015">
    <property type="entry name" value="MCPsignal"/>
    <property type="match status" value="1"/>
</dbReference>